<comment type="subcellular location">
    <subcellularLocation>
        <location evidence="7">Endoplasmic reticulum</location>
    </subcellularLocation>
</comment>
<evidence type="ECO:0000256" key="5">
    <source>
        <dbReference type="ARBA" id="ARBA00032061"/>
    </source>
</evidence>
<dbReference type="Proteomes" id="UP001175353">
    <property type="component" value="Unassembled WGS sequence"/>
</dbReference>
<evidence type="ECO:0000313" key="12">
    <source>
        <dbReference type="Proteomes" id="UP000310066"/>
    </source>
</evidence>
<proteinExistence type="inferred from homology"/>
<dbReference type="SUPFAM" id="SSF53756">
    <property type="entry name" value="UDP-Glycosyltransferase/glycogen phosphorylase"/>
    <property type="match status" value="1"/>
</dbReference>
<keyword evidence="7" id="KW-0256">Endoplasmic reticulum</keyword>
<keyword evidence="7 9" id="KW-0808">Transferase</keyword>
<dbReference type="InterPro" id="IPR052474">
    <property type="entry name" value="UDP-GlcNAc_transferase"/>
</dbReference>
<dbReference type="GO" id="GO:0004577">
    <property type="term" value="F:N-acetylglucosaminyldiphosphodolichol N-acetylglucosaminyltransferase activity"/>
    <property type="evidence" value="ECO:0007669"/>
    <property type="project" value="UniProtKB-EC"/>
</dbReference>
<dbReference type="EMBL" id="JASUXU010000008">
    <property type="protein sequence ID" value="KAK0325009.1"/>
    <property type="molecule type" value="Genomic_DNA"/>
</dbReference>
<comment type="function">
    <text evidence="4 7">Involved in protein N-glycosylation. Essential for the second step of the dolichol-linked oligosaccharide pathway.</text>
</comment>
<evidence type="ECO:0000313" key="10">
    <source>
        <dbReference type="EMBL" id="KAK1008613.1"/>
    </source>
</evidence>
<evidence type="ECO:0000259" key="8">
    <source>
        <dbReference type="Pfam" id="PF04101"/>
    </source>
</evidence>
<sequence>MASKHCFVTVGATASFHELVKAVLAPPFLKALQAQSYTDLVIQYGVDGKKTYDSAVAAAGSTGVNITGFELDKAGLGRYMRQAKGSGKEAQEGVVISHAGSGSILDALRAQIPIIVVPNSQLLDNHQVELAEALAEQEYVVHGRLEDLVKALQDAEQLRQRQREWPPPNSGVHRQAKAVGLRGILDEEMGFLD</sequence>
<dbReference type="PANTHER" id="PTHR47043:SF1">
    <property type="entry name" value="UDP-N-ACETYLGLUCOSAMINE TRANSFERASE SUBUNIT ALG13"/>
    <property type="match status" value="1"/>
</dbReference>
<dbReference type="STRING" id="329885.A0A4U0UXC4"/>
<evidence type="ECO:0000313" key="11">
    <source>
        <dbReference type="EMBL" id="TKA40851.1"/>
    </source>
</evidence>
<dbReference type="GO" id="GO:0043541">
    <property type="term" value="C:UDP-N-acetylglucosamine transferase complex"/>
    <property type="evidence" value="ECO:0007669"/>
    <property type="project" value="TreeGrafter"/>
</dbReference>
<accession>A0A4U0UXC4</accession>
<keyword evidence="13" id="KW-1185">Reference proteome</keyword>
<evidence type="ECO:0000313" key="13">
    <source>
        <dbReference type="Proteomes" id="UP001175353"/>
    </source>
</evidence>
<dbReference type="Proteomes" id="UP000310066">
    <property type="component" value="Unassembled WGS sequence"/>
</dbReference>
<evidence type="ECO:0000256" key="1">
    <source>
        <dbReference type="ARBA" id="ARBA00011198"/>
    </source>
</evidence>
<reference evidence="10" key="3">
    <citation type="submission" date="2023-06" db="EMBL/GenBank/DDBJ databases">
        <title>Black Yeasts Isolated from many extreme environments.</title>
        <authorList>
            <person name="Coleine C."/>
            <person name="Stajich J.E."/>
            <person name="Selbmann L."/>
        </authorList>
    </citation>
    <scope>NUCLEOTIDE SEQUENCE</scope>
    <source>
        <strain evidence="10">CCFEE 5200</strain>
    </source>
</reference>
<reference evidence="9" key="2">
    <citation type="submission" date="2021-12" db="EMBL/GenBank/DDBJ databases">
        <title>Black yeast isolated from Biological Soil Crust.</title>
        <authorList>
            <person name="Kurbessoian T."/>
        </authorList>
    </citation>
    <scope>NUCLEOTIDE SEQUENCE</scope>
    <source>
        <strain evidence="9">CCFEE 5208</strain>
    </source>
</reference>
<comment type="subunit">
    <text evidence="1 7">Heterodimer with ALG14 to form a functional enzyme.</text>
</comment>
<organism evidence="11 12">
    <name type="scientific">Friedmanniomyces endolithicus</name>
    <dbReference type="NCBI Taxonomy" id="329885"/>
    <lineage>
        <taxon>Eukaryota</taxon>
        <taxon>Fungi</taxon>
        <taxon>Dikarya</taxon>
        <taxon>Ascomycota</taxon>
        <taxon>Pezizomycotina</taxon>
        <taxon>Dothideomycetes</taxon>
        <taxon>Dothideomycetidae</taxon>
        <taxon>Mycosphaerellales</taxon>
        <taxon>Teratosphaeriaceae</taxon>
        <taxon>Friedmanniomyces</taxon>
    </lineage>
</organism>
<comment type="similarity">
    <text evidence="7">Belongs to the glycosyltransferase 28 family.</text>
</comment>
<dbReference type="Proteomes" id="UP001168146">
    <property type="component" value="Unassembled WGS sequence"/>
</dbReference>
<dbReference type="Gene3D" id="3.40.50.2000">
    <property type="entry name" value="Glycogen Phosphorylase B"/>
    <property type="match status" value="1"/>
</dbReference>
<name>A0A4U0UXC4_9PEZI</name>
<feature type="domain" description="Glycosyl transferase family 28 C-terminal" evidence="8">
    <location>
        <begin position="6"/>
        <end position="163"/>
    </location>
</feature>
<dbReference type="PANTHER" id="PTHR47043">
    <property type="entry name" value="UDP-N-ACETYLGLUCOSAMINE TRANSFERASE SUBUNIT ALG13"/>
    <property type="match status" value="1"/>
</dbReference>
<dbReference type="InterPro" id="IPR007235">
    <property type="entry name" value="Glyco_trans_28_C"/>
</dbReference>
<evidence type="ECO:0000256" key="7">
    <source>
        <dbReference type="RuleBase" id="RU362128"/>
    </source>
</evidence>
<evidence type="ECO:0000256" key="3">
    <source>
        <dbReference type="ARBA" id="ARBA00017468"/>
    </source>
</evidence>
<evidence type="ECO:0000256" key="2">
    <source>
        <dbReference type="ARBA" id="ARBA00012614"/>
    </source>
</evidence>
<gene>
    <name evidence="9" type="primary">ALG13_1</name>
    <name evidence="7" type="synonym">ALG13</name>
    <name evidence="11" type="ORF">B0A54_07763</name>
    <name evidence="9" type="ORF">LTR82_003995</name>
    <name evidence="10" type="ORF">LTR91_002972</name>
</gene>
<evidence type="ECO:0000256" key="6">
    <source>
        <dbReference type="ARBA" id="ARBA00048184"/>
    </source>
</evidence>
<dbReference type="OrthoDB" id="20273at2759"/>
<dbReference type="EMBL" id="NAJP01000030">
    <property type="protein sequence ID" value="TKA40851.1"/>
    <property type="molecule type" value="Genomic_DNA"/>
</dbReference>
<dbReference type="AlphaFoldDB" id="A0A4U0UXC4"/>
<protein>
    <recommendedName>
        <fullName evidence="3 7">UDP-N-acetylglucosamine transferase subunit ALG13</fullName>
        <ecNumber evidence="2 7">2.4.1.141</ecNumber>
    </recommendedName>
    <alternativeName>
        <fullName evidence="5 7">Asparagine-linked glycosylation protein 13</fullName>
    </alternativeName>
</protein>
<reference evidence="11 12" key="1">
    <citation type="submission" date="2017-03" db="EMBL/GenBank/DDBJ databases">
        <title>Genomes of endolithic fungi from Antarctica.</title>
        <authorList>
            <person name="Coleine C."/>
            <person name="Masonjones S."/>
            <person name="Stajich J.E."/>
        </authorList>
    </citation>
    <scope>NUCLEOTIDE SEQUENCE [LARGE SCALE GENOMIC DNA]</scope>
    <source>
        <strain evidence="11 12">CCFEE 5311</strain>
    </source>
</reference>
<evidence type="ECO:0000256" key="4">
    <source>
        <dbReference type="ARBA" id="ARBA00024804"/>
    </source>
</evidence>
<comment type="caution">
    <text evidence="11">The sequence shown here is derived from an EMBL/GenBank/DDBJ whole genome shotgun (WGS) entry which is preliminary data.</text>
</comment>
<comment type="catalytic activity">
    <reaction evidence="6">
        <text>an N-acetyl-alpha-D-glucosaminyl-diphospho-di-trans,poly-cis-dolichol + UDP-N-acetyl-alpha-D-glucosamine = an N,N'-diacetylchitobiosyl-diphospho-di-trans,poly-cis-dolichol + UDP + H(+)</text>
        <dbReference type="Rhea" id="RHEA:23380"/>
        <dbReference type="Rhea" id="RHEA-COMP:19507"/>
        <dbReference type="Rhea" id="RHEA-COMP:19510"/>
        <dbReference type="ChEBI" id="CHEBI:15378"/>
        <dbReference type="ChEBI" id="CHEBI:57269"/>
        <dbReference type="ChEBI" id="CHEBI:57705"/>
        <dbReference type="ChEBI" id="CHEBI:58223"/>
        <dbReference type="ChEBI" id="CHEBI:58427"/>
        <dbReference type="EC" id="2.4.1.141"/>
    </reaction>
</comment>
<dbReference type="EMBL" id="JAUJLE010000015">
    <property type="protein sequence ID" value="KAK1008613.1"/>
    <property type="molecule type" value="Genomic_DNA"/>
</dbReference>
<dbReference type="GO" id="GO:0006488">
    <property type="term" value="P:dolichol-linked oligosaccharide biosynthetic process"/>
    <property type="evidence" value="ECO:0007669"/>
    <property type="project" value="TreeGrafter"/>
</dbReference>
<dbReference type="EC" id="2.4.1.141" evidence="2 7"/>
<evidence type="ECO:0000313" key="9">
    <source>
        <dbReference type="EMBL" id="KAK0325009.1"/>
    </source>
</evidence>
<keyword evidence="7 9" id="KW-0328">Glycosyltransferase</keyword>
<dbReference type="Pfam" id="PF04101">
    <property type="entry name" value="Glyco_tran_28_C"/>
    <property type="match status" value="1"/>
</dbReference>